<dbReference type="Proteomes" id="UP000287502">
    <property type="component" value="Chromosome"/>
</dbReference>
<gene>
    <name evidence="2" type="ORF">EP073_03790</name>
</gene>
<keyword evidence="3" id="KW-1185">Reference proteome</keyword>
<dbReference type="CDD" id="cd01741">
    <property type="entry name" value="GATase1_1"/>
    <property type="match status" value="1"/>
</dbReference>
<keyword evidence="2" id="KW-0315">Glutamine amidotransferase</keyword>
<dbReference type="AlphaFoldDB" id="A0A3R5Y639"/>
<dbReference type="InterPro" id="IPR017926">
    <property type="entry name" value="GATASE"/>
</dbReference>
<dbReference type="OrthoDB" id="9813383at2"/>
<protein>
    <submittedName>
        <fullName evidence="2">Glutamine amidotransferase</fullName>
    </submittedName>
</protein>
<keyword evidence="2" id="KW-0808">Transferase</keyword>
<dbReference type="Pfam" id="PF00117">
    <property type="entry name" value="GATase"/>
    <property type="match status" value="1"/>
</dbReference>
<evidence type="ECO:0000313" key="3">
    <source>
        <dbReference type="Proteomes" id="UP000287502"/>
    </source>
</evidence>
<name>A0A3R5Y639_9BACT</name>
<dbReference type="InterPro" id="IPR044992">
    <property type="entry name" value="ChyE-like"/>
</dbReference>
<accession>A0A3R5Y639</accession>
<dbReference type="KEGG" id="gtl:EP073_03790"/>
<reference evidence="2 3" key="1">
    <citation type="submission" date="2019-01" db="EMBL/GenBank/DDBJ databases">
        <title>Geovibrio thiophilus DSM 11263, complete genome.</title>
        <authorList>
            <person name="Spring S."/>
            <person name="Bunk B."/>
            <person name="Sproer C."/>
        </authorList>
    </citation>
    <scope>NUCLEOTIDE SEQUENCE [LARGE SCALE GENOMIC DNA]</scope>
    <source>
        <strain evidence="2 3">DSM 11263</strain>
    </source>
</reference>
<evidence type="ECO:0000313" key="2">
    <source>
        <dbReference type="EMBL" id="QAR32556.1"/>
    </source>
</evidence>
<dbReference type="PROSITE" id="PS51273">
    <property type="entry name" value="GATASE_TYPE_1"/>
    <property type="match status" value="1"/>
</dbReference>
<dbReference type="GO" id="GO:0005829">
    <property type="term" value="C:cytosol"/>
    <property type="evidence" value="ECO:0007669"/>
    <property type="project" value="TreeGrafter"/>
</dbReference>
<proteinExistence type="predicted"/>
<dbReference type="NCBIfam" id="NF006562">
    <property type="entry name" value="PRK09065.1"/>
    <property type="match status" value="1"/>
</dbReference>
<organism evidence="2 3">
    <name type="scientific">Geovibrio thiophilus</name>
    <dbReference type="NCBI Taxonomy" id="139438"/>
    <lineage>
        <taxon>Bacteria</taxon>
        <taxon>Pseudomonadati</taxon>
        <taxon>Deferribacterota</taxon>
        <taxon>Deferribacteres</taxon>
        <taxon>Deferribacterales</taxon>
        <taxon>Geovibrionaceae</taxon>
        <taxon>Geovibrio</taxon>
    </lineage>
</organism>
<dbReference type="PANTHER" id="PTHR42695:SF5">
    <property type="entry name" value="GLUTAMINE AMIDOTRANSFERASE YLR126C-RELATED"/>
    <property type="match status" value="1"/>
</dbReference>
<dbReference type="EMBL" id="CP035108">
    <property type="protein sequence ID" value="QAR32556.1"/>
    <property type="molecule type" value="Genomic_DNA"/>
</dbReference>
<dbReference type="Gene3D" id="3.40.50.880">
    <property type="match status" value="1"/>
</dbReference>
<feature type="domain" description="Glutamine amidotransferase" evidence="1">
    <location>
        <begin position="14"/>
        <end position="188"/>
    </location>
</feature>
<sequence length="232" mass="26137">MFLVLKMGSTLRELEDNYGGFADWIIRFMGAFRKQVKVIDVQNGDELPDPSDYEGIVISGAHEMVTDLHPWSEKTAAYLKKAAEKEVPILGICYGHQLLAHALGGRVDNHPFGPEIGTVEIELTEAGKKDPLFKTMPKKFIAHATHTQSVLKLPEGCVILAQNGYEPFHAFRYGKNAWGVQFHPEFDSFIMEQYAEHQKHKLKEPDKTMSLIAETPEANSLLAAFMEMFTKD</sequence>
<dbReference type="InterPro" id="IPR029062">
    <property type="entry name" value="Class_I_gatase-like"/>
</dbReference>
<dbReference type="PANTHER" id="PTHR42695">
    <property type="entry name" value="GLUTAMINE AMIDOTRANSFERASE YLR126C-RELATED"/>
    <property type="match status" value="1"/>
</dbReference>
<dbReference type="RefSeq" id="WP_128465843.1">
    <property type="nucleotide sequence ID" value="NZ_CP035108.1"/>
</dbReference>
<evidence type="ECO:0000259" key="1">
    <source>
        <dbReference type="Pfam" id="PF00117"/>
    </source>
</evidence>
<dbReference type="GO" id="GO:0016740">
    <property type="term" value="F:transferase activity"/>
    <property type="evidence" value="ECO:0007669"/>
    <property type="project" value="UniProtKB-KW"/>
</dbReference>
<dbReference type="SUPFAM" id="SSF52317">
    <property type="entry name" value="Class I glutamine amidotransferase-like"/>
    <property type="match status" value="1"/>
</dbReference>